<evidence type="ECO:0000313" key="2">
    <source>
        <dbReference type="EMBL" id="SOQ52459.1"/>
    </source>
</evidence>
<name>A0A2H1WHB5_SPOFR</name>
<dbReference type="EMBL" id="ODYU01008677">
    <property type="protein sequence ID" value="SOQ52459.1"/>
    <property type="molecule type" value="Genomic_DNA"/>
</dbReference>
<evidence type="ECO:0000256" key="1">
    <source>
        <dbReference type="SAM" id="MobiDB-lite"/>
    </source>
</evidence>
<protein>
    <submittedName>
        <fullName evidence="2">SFRICE_027369</fullName>
    </submittedName>
</protein>
<proteinExistence type="predicted"/>
<feature type="compositionally biased region" description="Basic residues" evidence="1">
    <location>
        <begin position="48"/>
        <end position="59"/>
    </location>
</feature>
<feature type="region of interest" description="Disordered" evidence="1">
    <location>
        <begin position="38"/>
        <end position="64"/>
    </location>
</feature>
<accession>A0A2H1WHB5</accession>
<gene>
    <name evidence="2" type="ORF">SFRICE_027369</name>
</gene>
<organism evidence="2">
    <name type="scientific">Spodoptera frugiperda</name>
    <name type="common">Fall armyworm</name>
    <dbReference type="NCBI Taxonomy" id="7108"/>
    <lineage>
        <taxon>Eukaryota</taxon>
        <taxon>Metazoa</taxon>
        <taxon>Ecdysozoa</taxon>
        <taxon>Arthropoda</taxon>
        <taxon>Hexapoda</taxon>
        <taxon>Insecta</taxon>
        <taxon>Pterygota</taxon>
        <taxon>Neoptera</taxon>
        <taxon>Endopterygota</taxon>
        <taxon>Lepidoptera</taxon>
        <taxon>Glossata</taxon>
        <taxon>Ditrysia</taxon>
        <taxon>Noctuoidea</taxon>
        <taxon>Noctuidae</taxon>
        <taxon>Amphipyrinae</taxon>
        <taxon>Spodoptera</taxon>
    </lineage>
</organism>
<dbReference type="AlphaFoldDB" id="A0A2H1WHB5"/>
<sequence>MWSAMTSRVRHWFRPWCGARGTGIPSAPSAKVMLAKKGAGCVRERTSRHSRRERHSGRRGSHDDLWPLDCLITSSKQANIKEIGKSRPRRKK</sequence>
<reference evidence="2" key="1">
    <citation type="submission" date="2016-07" db="EMBL/GenBank/DDBJ databases">
        <authorList>
            <person name="Bretaudeau A."/>
        </authorList>
    </citation>
    <scope>NUCLEOTIDE SEQUENCE</scope>
    <source>
        <strain evidence="2">Rice</strain>
        <tissue evidence="2">Whole body</tissue>
    </source>
</reference>